<dbReference type="GO" id="GO:0002098">
    <property type="term" value="P:tRNA wobble uridine modification"/>
    <property type="evidence" value="ECO:0007669"/>
    <property type="project" value="InterPro"/>
</dbReference>
<feature type="compositionally biased region" description="Polar residues" evidence="9">
    <location>
        <begin position="22"/>
        <end position="38"/>
    </location>
</feature>
<feature type="compositionally biased region" description="Basic residues" evidence="9">
    <location>
        <begin position="1"/>
        <end position="15"/>
    </location>
</feature>
<comment type="pathway">
    <text evidence="3">tRNA modification; 5-methoxycarbonylmethyl-2-thiouridine-tRNA biosynthesis.</text>
</comment>
<keyword evidence="6" id="KW-0963">Cytoplasm</keyword>
<comment type="caution">
    <text evidence="10">The sequence shown here is derived from an EMBL/GenBank/DDBJ whole genome shotgun (WGS) entry which is preliminary data.</text>
</comment>
<comment type="subcellular location">
    <subcellularLocation>
        <location evidence="2">Cytoplasm</location>
    </subcellularLocation>
    <subcellularLocation>
        <location evidence="1">Nucleus</location>
    </subcellularLocation>
</comment>
<evidence type="ECO:0000256" key="4">
    <source>
        <dbReference type="ARBA" id="ARBA00007573"/>
    </source>
</evidence>
<dbReference type="InterPro" id="IPR008728">
    <property type="entry name" value="Elongator_complex_protein_4"/>
</dbReference>
<comment type="similarity">
    <text evidence="4">Belongs to the ELP4 family.</text>
</comment>
<accession>A0A4S9LIB2</accession>
<dbReference type="PANTHER" id="PTHR12896:SF1">
    <property type="entry name" value="ELONGATOR COMPLEX PROTEIN 4"/>
    <property type="match status" value="1"/>
</dbReference>
<dbReference type="Gene3D" id="3.40.50.300">
    <property type="entry name" value="P-loop containing nucleotide triphosphate hydrolases"/>
    <property type="match status" value="1"/>
</dbReference>
<dbReference type="Pfam" id="PF05625">
    <property type="entry name" value="PAXNEB"/>
    <property type="match status" value="1"/>
</dbReference>
<evidence type="ECO:0000256" key="9">
    <source>
        <dbReference type="SAM" id="MobiDB-lite"/>
    </source>
</evidence>
<keyword evidence="7" id="KW-0819">tRNA processing</keyword>
<feature type="region of interest" description="Disordered" evidence="9">
    <location>
        <begin position="1"/>
        <end position="57"/>
    </location>
</feature>
<keyword evidence="8" id="KW-0539">Nucleus</keyword>
<protein>
    <recommendedName>
        <fullName evidence="5">Elongator complex protein 4</fullName>
    </recommendedName>
</protein>
<reference evidence="10 11" key="1">
    <citation type="submission" date="2018-10" db="EMBL/GenBank/DDBJ databases">
        <title>Fifty Aureobasidium pullulans genomes reveal a recombining polyextremotolerant generalist.</title>
        <authorList>
            <person name="Gostincar C."/>
            <person name="Turk M."/>
            <person name="Zajc J."/>
            <person name="Gunde-Cimerman N."/>
        </authorList>
    </citation>
    <scope>NUCLEOTIDE SEQUENCE [LARGE SCALE GENOMIC DNA]</scope>
    <source>
        <strain evidence="10 11">EXF-6604</strain>
    </source>
</reference>
<dbReference type="CDD" id="cd19494">
    <property type="entry name" value="Elp4"/>
    <property type="match status" value="1"/>
</dbReference>
<gene>
    <name evidence="10" type="ORF">D6D01_03601</name>
</gene>
<evidence type="ECO:0000256" key="7">
    <source>
        <dbReference type="ARBA" id="ARBA00022694"/>
    </source>
</evidence>
<dbReference type="GO" id="GO:0008023">
    <property type="term" value="C:transcription elongation factor complex"/>
    <property type="evidence" value="ECO:0007669"/>
    <property type="project" value="TreeGrafter"/>
</dbReference>
<sequence length="407" mass="43333">MAKRPIHNMSFRKRNIGVQRAPATSSSGDVPAETNSAPAPTASGIRPSPLTGQSTTSTGAYSLDSLLGGHAGLALGSSLLIEESGTTDFAGALLRYYAAEGIIQSHTVHLVGAGEQWIKDLPGLVGDAEAAEAQKQAKSDEKKMKIAWRYERLGQVDADRGSRVVPQRGPAPVQNVDQQEEQQSLAFCHTFDLAKRLAVPTEADINHIAISPQSPLPAILQNVAQRLNTSPPHTIHRLVIPSLLSPALYPPSAGAPEQLLQFMHSLRSLLRQYPGRLTAMITLPLELYHRSSALVRWAETLSDGVLELTPFPHLMDAANSLAESGGARATDEQPQGMLKLHKLPVTTERGGGGAAAGVGDDLAFTVSRRRFVIKPFSLPPAEGDTEAQQGNAEGGALGKATKVDIEF</sequence>
<organism evidence="10 11">
    <name type="scientific">Aureobasidium pullulans</name>
    <name type="common">Black yeast</name>
    <name type="synonym">Pullularia pullulans</name>
    <dbReference type="NCBI Taxonomy" id="5580"/>
    <lineage>
        <taxon>Eukaryota</taxon>
        <taxon>Fungi</taxon>
        <taxon>Dikarya</taxon>
        <taxon>Ascomycota</taxon>
        <taxon>Pezizomycotina</taxon>
        <taxon>Dothideomycetes</taxon>
        <taxon>Dothideomycetidae</taxon>
        <taxon>Dothideales</taxon>
        <taxon>Saccotheciaceae</taxon>
        <taxon>Aureobasidium</taxon>
    </lineage>
</organism>
<dbReference type="AlphaFoldDB" id="A0A4S9LIB2"/>
<evidence type="ECO:0000256" key="3">
    <source>
        <dbReference type="ARBA" id="ARBA00005043"/>
    </source>
</evidence>
<dbReference type="InterPro" id="IPR027417">
    <property type="entry name" value="P-loop_NTPase"/>
</dbReference>
<name>A0A4S9LIB2_AURPU</name>
<evidence type="ECO:0000313" key="10">
    <source>
        <dbReference type="EMBL" id="THY29281.1"/>
    </source>
</evidence>
<evidence type="ECO:0000256" key="6">
    <source>
        <dbReference type="ARBA" id="ARBA00022490"/>
    </source>
</evidence>
<evidence type="ECO:0000256" key="2">
    <source>
        <dbReference type="ARBA" id="ARBA00004496"/>
    </source>
</evidence>
<feature type="region of interest" description="Disordered" evidence="9">
    <location>
        <begin position="377"/>
        <end position="407"/>
    </location>
</feature>
<dbReference type="PANTHER" id="PTHR12896">
    <property type="entry name" value="PAX6 NEIGHBOR PROTEIN PAXNEB"/>
    <property type="match status" value="1"/>
</dbReference>
<evidence type="ECO:0000256" key="1">
    <source>
        <dbReference type="ARBA" id="ARBA00004123"/>
    </source>
</evidence>
<dbReference type="Proteomes" id="UP000306584">
    <property type="component" value="Unassembled WGS sequence"/>
</dbReference>
<dbReference type="UniPathway" id="UPA00988"/>
<evidence type="ECO:0000313" key="11">
    <source>
        <dbReference type="Proteomes" id="UP000306584"/>
    </source>
</evidence>
<dbReference type="GO" id="GO:0033588">
    <property type="term" value="C:elongator holoenzyme complex"/>
    <property type="evidence" value="ECO:0007669"/>
    <property type="project" value="InterPro"/>
</dbReference>
<dbReference type="GO" id="GO:0005737">
    <property type="term" value="C:cytoplasm"/>
    <property type="evidence" value="ECO:0007669"/>
    <property type="project" value="UniProtKB-SubCell"/>
</dbReference>
<dbReference type="EMBL" id="QZBD01000103">
    <property type="protein sequence ID" value="THY29281.1"/>
    <property type="molecule type" value="Genomic_DNA"/>
</dbReference>
<evidence type="ECO:0000256" key="5">
    <source>
        <dbReference type="ARBA" id="ARBA00020265"/>
    </source>
</evidence>
<proteinExistence type="inferred from homology"/>
<evidence type="ECO:0000256" key="8">
    <source>
        <dbReference type="ARBA" id="ARBA00023242"/>
    </source>
</evidence>